<dbReference type="SUPFAM" id="SSF141371">
    <property type="entry name" value="PilZ domain-like"/>
    <property type="match status" value="1"/>
</dbReference>
<accession>A0ABV7J751</accession>
<organism evidence="1 2">
    <name type="scientific">Marinicella sediminis</name>
    <dbReference type="NCBI Taxonomy" id="1792834"/>
    <lineage>
        <taxon>Bacteria</taxon>
        <taxon>Pseudomonadati</taxon>
        <taxon>Pseudomonadota</taxon>
        <taxon>Gammaproteobacteria</taxon>
        <taxon>Lysobacterales</taxon>
        <taxon>Marinicellaceae</taxon>
        <taxon>Marinicella</taxon>
    </lineage>
</organism>
<dbReference type="Gene3D" id="2.40.10.220">
    <property type="entry name" value="predicted glycosyltransferase like domains"/>
    <property type="match status" value="1"/>
</dbReference>
<sequence>MSESQGIRYARKSIEASCLLLYKGNSCLTEVKNISASGILLVPLDEECIDDLMVDSVCILEIVVNDTFNLHVSSKVTRIGDDGQIALHYIQIPEEKQVALWQLLGDHVHEVEVFDT</sequence>
<dbReference type="RefSeq" id="WP_077412158.1">
    <property type="nucleotide sequence ID" value="NZ_JBHRTS010000003.1"/>
</dbReference>
<reference evidence="2" key="1">
    <citation type="journal article" date="2019" name="Int. J. Syst. Evol. Microbiol.">
        <title>The Global Catalogue of Microorganisms (GCM) 10K type strain sequencing project: providing services to taxonomists for standard genome sequencing and annotation.</title>
        <authorList>
            <consortium name="The Broad Institute Genomics Platform"/>
            <consortium name="The Broad Institute Genome Sequencing Center for Infectious Disease"/>
            <person name="Wu L."/>
            <person name="Ma J."/>
        </authorList>
    </citation>
    <scope>NUCLEOTIDE SEQUENCE [LARGE SCALE GENOMIC DNA]</scope>
    <source>
        <strain evidence="2">KCTC 42953</strain>
    </source>
</reference>
<name>A0ABV7J751_9GAMM</name>
<protein>
    <recommendedName>
        <fullName evidence="3">PilZ domain-containing protein</fullName>
    </recommendedName>
</protein>
<gene>
    <name evidence="1" type="ORF">ACFODZ_06925</name>
</gene>
<dbReference type="Proteomes" id="UP001595533">
    <property type="component" value="Unassembled WGS sequence"/>
</dbReference>
<comment type="caution">
    <text evidence="1">The sequence shown here is derived from an EMBL/GenBank/DDBJ whole genome shotgun (WGS) entry which is preliminary data.</text>
</comment>
<keyword evidence="2" id="KW-1185">Reference proteome</keyword>
<evidence type="ECO:0000313" key="1">
    <source>
        <dbReference type="EMBL" id="MFC3193968.1"/>
    </source>
</evidence>
<evidence type="ECO:0000313" key="2">
    <source>
        <dbReference type="Proteomes" id="UP001595533"/>
    </source>
</evidence>
<proteinExistence type="predicted"/>
<dbReference type="EMBL" id="JBHRTS010000003">
    <property type="protein sequence ID" value="MFC3193968.1"/>
    <property type="molecule type" value="Genomic_DNA"/>
</dbReference>
<evidence type="ECO:0008006" key="3">
    <source>
        <dbReference type="Google" id="ProtNLM"/>
    </source>
</evidence>